<dbReference type="Pfam" id="PF13398">
    <property type="entry name" value="Peptidase_M50B"/>
    <property type="match status" value="1"/>
</dbReference>
<keyword evidence="1" id="KW-0812">Transmembrane</keyword>
<reference evidence="2" key="1">
    <citation type="submission" date="2022-06" db="EMBL/GenBank/DDBJ databases">
        <title>Ornithinimicrobium HY1793.</title>
        <authorList>
            <person name="Huang Y."/>
        </authorList>
    </citation>
    <scope>NUCLEOTIDE SEQUENCE</scope>
    <source>
        <strain evidence="2">HY1793</strain>
    </source>
</reference>
<feature type="transmembrane region" description="Helical" evidence="1">
    <location>
        <begin position="119"/>
        <end position="135"/>
    </location>
</feature>
<protein>
    <submittedName>
        <fullName evidence="2">M50 family metallopeptidase</fullName>
    </submittedName>
</protein>
<gene>
    <name evidence="2" type="ORF">NF556_20510</name>
</gene>
<feature type="transmembrane region" description="Helical" evidence="1">
    <location>
        <begin position="206"/>
        <end position="235"/>
    </location>
</feature>
<evidence type="ECO:0000256" key="1">
    <source>
        <dbReference type="SAM" id="Phobius"/>
    </source>
</evidence>
<feature type="transmembrane region" description="Helical" evidence="1">
    <location>
        <begin position="142"/>
        <end position="161"/>
    </location>
</feature>
<evidence type="ECO:0000313" key="2">
    <source>
        <dbReference type="EMBL" id="USQ79936.1"/>
    </source>
</evidence>
<accession>A0ABY4YT41</accession>
<dbReference type="InterPro" id="IPR049500">
    <property type="entry name" value="Peptidase_M50B-like"/>
</dbReference>
<dbReference type="Proteomes" id="UP001056455">
    <property type="component" value="Chromosome"/>
</dbReference>
<keyword evidence="1" id="KW-0472">Membrane</keyword>
<dbReference type="EMBL" id="CP099489">
    <property type="protein sequence ID" value="USQ79936.1"/>
    <property type="molecule type" value="Genomic_DNA"/>
</dbReference>
<feature type="transmembrane region" description="Helical" evidence="1">
    <location>
        <begin position="167"/>
        <end position="185"/>
    </location>
</feature>
<name>A0ABY4YT41_9MICO</name>
<sequence>MIHSGVREIWDAATSTQPGPSLAGALVLAALAFLITWSPVGYGLVRHGVTIVHEAGHATVALLCGRQLRGIRLHADTSGVTVSRGRPRGPGMIATVAAGYPAPALLGLASAWLLGQGYAVGWLWLIVALCTVMLIQIRNFYGLWVLLVAGVVIGGATWLLPAEAAGWLAHLLVWALLLAAPRSVVELQRLRRRGSARRSDADQLAHLTGLPAVVWIGLFWLVCAACLIGGALLLLP</sequence>
<organism evidence="2 3">
    <name type="scientific">Ornithinimicrobium faecis</name>
    <dbReference type="NCBI Taxonomy" id="2934158"/>
    <lineage>
        <taxon>Bacteria</taxon>
        <taxon>Bacillati</taxon>
        <taxon>Actinomycetota</taxon>
        <taxon>Actinomycetes</taxon>
        <taxon>Micrococcales</taxon>
        <taxon>Ornithinimicrobiaceae</taxon>
        <taxon>Ornithinimicrobium</taxon>
    </lineage>
</organism>
<feature type="transmembrane region" description="Helical" evidence="1">
    <location>
        <begin position="93"/>
        <end position="113"/>
    </location>
</feature>
<keyword evidence="3" id="KW-1185">Reference proteome</keyword>
<keyword evidence="1" id="KW-1133">Transmembrane helix</keyword>
<feature type="transmembrane region" description="Helical" evidence="1">
    <location>
        <begin position="22"/>
        <end position="45"/>
    </location>
</feature>
<dbReference type="RefSeq" id="WP_252593091.1">
    <property type="nucleotide sequence ID" value="NZ_CP099489.1"/>
</dbReference>
<proteinExistence type="predicted"/>
<evidence type="ECO:0000313" key="3">
    <source>
        <dbReference type="Proteomes" id="UP001056455"/>
    </source>
</evidence>